<feature type="region of interest" description="Disordered" evidence="1">
    <location>
        <begin position="101"/>
        <end position="121"/>
    </location>
</feature>
<organism evidence="2 3">
    <name type="scientific">Sanghuangporus baumii</name>
    <name type="common">Phellinus baumii</name>
    <dbReference type="NCBI Taxonomy" id="108892"/>
    <lineage>
        <taxon>Eukaryota</taxon>
        <taxon>Fungi</taxon>
        <taxon>Dikarya</taxon>
        <taxon>Basidiomycota</taxon>
        <taxon>Agaricomycotina</taxon>
        <taxon>Agaricomycetes</taxon>
        <taxon>Hymenochaetales</taxon>
        <taxon>Hymenochaetaceae</taxon>
        <taxon>Sanghuangporus</taxon>
    </lineage>
</organism>
<feature type="compositionally biased region" description="Acidic residues" evidence="1">
    <location>
        <begin position="664"/>
        <end position="676"/>
    </location>
</feature>
<accession>A0A9Q5HRR8</accession>
<sequence length="738" mass="81018">MSYLYATPGGAATAQSPYAAQQATAHSPYMAPGQVQPGVGSVYPHSPYVATTPQTLAAAAQPGAYPGQAYQPSPMVGQTYLPSGGQLAYGATATQGSGAMTASTASSAQPSQPFSGNVTPGAVTYTTTTDALGRVTYHHFRAEPATYRSPQGVTYTGIQWVPTETSSVPPVGIAPAGPDVLASFRGQLPTAAGSTVHTASTTPATSNAGLGLDYRDDGRDWDREERHHRREEKKRNAAWEAERVARERAEDREMRKERERDVEMERASRMRRQSYGTGLGADLNAAPYERERSRVRGDQLRERELREREERELERKLGELDVSGRDGYYGEYGAPGTRSRRQSMSARAAPRGIYDDPAHERDSDEYGGYRKREPSRHRSTIYAAPEQPLDAYGSGERSRPASVYGAPAARDRSRPNSMYAPERSPYRRDTASLQPAIGPDGVEVYPPGHILAGQPVSGSGFASSRNPSPNQRAAAYRGGLGGASPRIGGMGSAISPRVGAGLIPGASPRMGGGAPLAGAGGYGGPPDQLLPAPEAFNRPLNRAQTFTPFKDVRVQDLEELLDDVFHPMPPILSAHDVLPEDWGRLMHDLTLAWKGRLPLPADKPTKRSDLVMDLLDLWNTMFFDPRLVELVLYKGRNCRSGPGAGLPETRLLPEQLFAPGEFSNSEDESDEESESEYSDRYGSHGRRGHSQRRELARAQRKKQRVEEKVQREMELNKRYTLWLKYVDPREREYREREY</sequence>
<comment type="caution">
    <text evidence="2">The sequence shown here is derived from an EMBL/GenBank/DDBJ whole genome shotgun (WGS) entry which is preliminary data.</text>
</comment>
<feature type="region of interest" description="Disordered" evidence="1">
    <location>
        <begin position="277"/>
        <end position="296"/>
    </location>
</feature>
<evidence type="ECO:0000313" key="3">
    <source>
        <dbReference type="Proteomes" id="UP000757232"/>
    </source>
</evidence>
<feature type="compositionally biased region" description="Polar residues" evidence="1">
    <location>
        <begin position="192"/>
        <end position="208"/>
    </location>
</feature>
<dbReference type="EMBL" id="LNZH02000215">
    <property type="protein sequence ID" value="OCB84622.1"/>
    <property type="molecule type" value="Genomic_DNA"/>
</dbReference>
<dbReference type="OrthoDB" id="3248421at2759"/>
<evidence type="ECO:0000256" key="1">
    <source>
        <dbReference type="SAM" id="MobiDB-lite"/>
    </source>
</evidence>
<feature type="compositionally biased region" description="Polar residues" evidence="1">
    <location>
        <begin position="457"/>
        <end position="471"/>
    </location>
</feature>
<feature type="region of interest" description="Disordered" evidence="1">
    <location>
        <begin position="660"/>
        <end position="709"/>
    </location>
</feature>
<feature type="region of interest" description="Disordered" evidence="1">
    <location>
        <begin position="328"/>
        <end position="430"/>
    </location>
</feature>
<gene>
    <name evidence="2" type="ORF">A7U60_g8610</name>
</gene>
<dbReference type="AlphaFoldDB" id="A0A9Q5HRR8"/>
<name>A0A9Q5HRR8_SANBA</name>
<dbReference type="InterPro" id="IPR028018">
    <property type="entry name" value="DUF4646"/>
</dbReference>
<protein>
    <submittedName>
        <fullName evidence="2">Uncharacterized protein</fullName>
    </submittedName>
</protein>
<feature type="compositionally biased region" description="Basic and acidic residues" evidence="1">
    <location>
        <begin position="247"/>
        <end position="268"/>
    </location>
</feature>
<dbReference type="Proteomes" id="UP000757232">
    <property type="component" value="Unassembled WGS sequence"/>
</dbReference>
<feature type="compositionally biased region" description="Basic and acidic residues" evidence="1">
    <location>
        <begin position="353"/>
        <end position="372"/>
    </location>
</feature>
<proteinExistence type="predicted"/>
<feature type="region of interest" description="Disordered" evidence="1">
    <location>
        <begin position="192"/>
        <end position="216"/>
    </location>
</feature>
<dbReference type="Pfam" id="PF15496">
    <property type="entry name" value="DUF4646"/>
    <property type="match status" value="1"/>
</dbReference>
<feature type="region of interest" description="Disordered" evidence="1">
    <location>
        <begin position="247"/>
        <end position="271"/>
    </location>
</feature>
<feature type="compositionally biased region" description="Low complexity" evidence="1">
    <location>
        <begin position="101"/>
        <end position="116"/>
    </location>
</feature>
<evidence type="ECO:0000313" key="2">
    <source>
        <dbReference type="EMBL" id="OCB84622.1"/>
    </source>
</evidence>
<keyword evidence="3" id="KW-1185">Reference proteome</keyword>
<feature type="region of interest" description="Disordered" evidence="1">
    <location>
        <begin position="457"/>
        <end position="479"/>
    </location>
</feature>
<feature type="compositionally biased region" description="Low complexity" evidence="1">
    <location>
        <begin position="342"/>
        <end position="351"/>
    </location>
</feature>
<reference evidence="2" key="1">
    <citation type="submission" date="2016-06" db="EMBL/GenBank/DDBJ databases">
        <title>Draft Genome sequence of the fungus Inonotus baumii.</title>
        <authorList>
            <person name="Zhu H."/>
            <person name="Lin W."/>
        </authorList>
    </citation>
    <scope>NUCLEOTIDE SEQUENCE</scope>
    <source>
        <strain evidence="2">821</strain>
    </source>
</reference>